<reference evidence="2 3" key="1">
    <citation type="journal article" date="2014" name="Genome Biol. Evol.">
        <title>Comparative Genomics of the Campylobacter lari Group.</title>
        <authorList>
            <person name="Miller W.G."/>
            <person name="Yee E."/>
            <person name="Chapman M.H."/>
            <person name="Smith T.P."/>
            <person name="Bono J.L."/>
            <person name="Huynh S."/>
            <person name="Parker C.T."/>
            <person name="Vandamme P."/>
            <person name="Luong K."/>
            <person name="Korlach J."/>
        </authorList>
    </citation>
    <scope>NUCLEOTIDE SEQUENCE [LARGE SCALE GENOMIC DNA]</scope>
    <source>
        <strain evidence="2 3">LMG 24374</strain>
    </source>
</reference>
<sequence length="115" mass="13338">MFKVFLYLLAFFAILLFFIFLRKKIGKISNYLLILVLILMIAFAIKFELSATRSGVLKKETLNAFLQGQSLICKDVNVSKEYFNFEHGTQSFISNGKNKQFKAYVFDIKDCKVDK</sequence>
<organism evidence="2 3">
    <name type="scientific">Campylobacter subantarcticus LMG 24374</name>
    <dbReference type="NCBI Taxonomy" id="1388751"/>
    <lineage>
        <taxon>Bacteria</taxon>
        <taxon>Pseudomonadati</taxon>
        <taxon>Campylobacterota</taxon>
        <taxon>Epsilonproteobacteria</taxon>
        <taxon>Campylobacterales</taxon>
        <taxon>Campylobacteraceae</taxon>
        <taxon>Campylobacter</taxon>
    </lineage>
</organism>
<dbReference type="KEGG" id="csm:CSUB8521_1328"/>
<accession>A0A0A8HB11</accession>
<dbReference type="EMBL" id="CP007772">
    <property type="protein sequence ID" value="AJC91157.1"/>
    <property type="molecule type" value="Genomic_DNA"/>
</dbReference>
<proteinExistence type="predicted"/>
<dbReference type="RefSeq" id="WP_039664343.1">
    <property type="nucleotide sequence ID" value="NZ_CP007772.1"/>
</dbReference>
<protein>
    <submittedName>
        <fullName evidence="2">Putative membrane protein</fullName>
    </submittedName>
</protein>
<evidence type="ECO:0000313" key="2">
    <source>
        <dbReference type="EMBL" id="AJC91157.1"/>
    </source>
</evidence>
<evidence type="ECO:0000313" key="3">
    <source>
        <dbReference type="Proteomes" id="UP000031135"/>
    </source>
</evidence>
<dbReference type="AlphaFoldDB" id="A0A0A8HB11"/>
<keyword evidence="1" id="KW-0812">Transmembrane</keyword>
<dbReference type="HOGENOM" id="CLU_168822_0_0_7"/>
<feature type="transmembrane region" description="Helical" evidence="1">
    <location>
        <begin position="28"/>
        <end position="49"/>
    </location>
</feature>
<dbReference type="Proteomes" id="UP000031135">
    <property type="component" value="Chromosome"/>
</dbReference>
<name>A0A0A8HB11_9BACT</name>
<feature type="transmembrane region" description="Helical" evidence="1">
    <location>
        <begin position="5"/>
        <end position="22"/>
    </location>
</feature>
<keyword evidence="1" id="KW-1133">Transmembrane helix</keyword>
<dbReference type="OrthoDB" id="5363191at2"/>
<keyword evidence="1" id="KW-0472">Membrane</keyword>
<evidence type="ECO:0000256" key="1">
    <source>
        <dbReference type="SAM" id="Phobius"/>
    </source>
</evidence>
<gene>
    <name evidence="2" type="ORF">CSUB8521_1328</name>
</gene>